<evidence type="ECO:0000313" key="9">
    <source>
        <dbReference type="Proteomes" id="UP000320404"/>
    </source>
</evidence>
<sequence>MKYIDESFTPAEGLERAVKLLKQRNFEASVLPRDLSAEGLGEEKTLDLLAFHVLGRAAALDHPLTFAHMDPPTPWITWATSLWNSRLNQNLLHPSISPFASEAETKVMSWITPFFGMNGGHMCSGSTVANLTALWAARDVRKVTKIVASEYAHLSIQKSAQILGLPFECIKTDEGGRIDRRSLGDMTDAALVLTAGTTAAGTIDPLDLVGHAGWSHIDAAWSGPLRMTQEYSHLLDGIEMADSVAVSAHKWFYQPKDSALIMFRNPQDCDHTLSLSSDYLAKPNTGLQGSRGAAAIPLLATLLAWGSNGIAERICRSMRHAKSFAGKIDEDDRLILWAEPKTGIVLFRPKFLSVDDFQQRLPENMFSTCKVDGQDWLRAVAVNPILDVEGVILEINKALS</sequence>
<dbReference type="InterPro" id="IPR002129">
    <property type="entry name" value="PyrdxlP-dep_de-COase"/>
</dbReference>
<keyword evidence="8" id="KW-0808">Transferase</keyword>
<evidence type="ECO:0000256" key="2">
    <source>
        <dbReference type="ARBA" id="ARBA00009533"/>
    </source>
</evidence>
<dbReference type="InterPro" id="IPR015422">
    <property type="entry name" value="PyrdxlP-dep_Trfase_small"/>
</dbReference>
<comment type="caution">
    <text evidence="8">The sequence shown here is derived from an EMBL/GenBank/DDBJ whole genome shotgun (WGS) entry which is preliminary data.</text>
</comment>
<dbReference type="GO" id="GO:0016831">
    <property type="term" value="F:carboxy-lyase activity"/>
    <property type="evidence" value="ECO:0007669"/>
    <property type="project" value="UniProtKB-KW"/>
</dbReference>
<evidence type="ECO:0000256" key="3">
    <source>
        <dbReference type="ARBA" id="ARBA00022793"/>
    </source>
</evidence>
<name>A0A520RUU8_9GAMM</name>
<accession>A0A520RUU8</accession>
<dbReference type="InterPro" id="IPR015421">
    <property type="entry name" value="PyrdxlP-dep_Trfase_major"/>
</dbReference>
<evidence type="ECO:0000256" key="4">
    <source>
        <dbReference type="ARBA" id="ARBA00022898"/>
    </source>
</evidence>
<dbReference type="PANTHER" id="PTHR45677:SF8">
    <property type="entry name" value="CYSTEINE SULFINIC ACID DECARBOXYLASE"/>
    <property type="match status" value="1"/>
</dbReference>
<dbReference type="Proteomes" id="UP000320404">
    <property type="component" value="Unassembled WGS sequence"/>
</dbReference>
<reference evidence="8 9" key="1">
    <citation type="submission" date="2019-02" db="EMBL/GenBank/DDBJ databases">
        <title>Prokaryotic population dynamics and viral predation in marine succession experiment using metagenomics: the confinement effect.</title>
        <authorList>
            <person name="Haro-Moreno J.M."/>
            <person name="Rodriguez-Valera F."/>
            <person name="Lopez-Perez M."/>
        </authorList>
    </citation>
    <scope>NUCLEOTIDE SEQUENCE [LARGE SCALE GENOMIC DNA]</scope>
    <source>
        <strain evidence="8">MED-G158</strain>
    </source>
</reference>
<evidence type="ECO:0000256" key="6">
    <source>
        <dbReference type="PIRSR" id="PIRSR602129-50"/>
    </source>
</evidence>
<dbReference type="InterPro" id="IPR015424">
    <property type="entry name" value="PyrdxlP-dep_Trfase"/>
</dbReference>
<dbReference type="GO" id="GO:0008483">
    <property type="term" value="F:transaminase activity"/>
    <property type="evidence" value="ECO:0007669"/>
    <property type="project" value="UniProtKB-KW"/>
</dbReference>
<keyword evidence="8" id="KW-0032">Aminotransferase</keyword>
<dbReference type="Gene3D" id="3.90.1150.10">
    <property type="entry name" value="Aspartate Aminotransferase, domain 1"/>
    <property type="match status" value="1"/>
</dbReference>
<proteinExistence type="inferred from homology"/>
<comment type="similarity">
    <text evidence="2 7">Belongs to the group II decarboxylase family.</text>
</comment>
<evidence type="ECO:0000256" key="1">
    <source>
        <dbReference type="ARBA" id="ARBA00001933"/>
    </source>
</evidence>
<evidence type="ECO:0000256" key="5">
    <source>
        <dbReference type="ARBA" id="ARBA00023239"/>
    </source>
</evidence>
<dbReference type="PANTHER" id="PTHR45677">
    <property type="entry name" value="GLUTAMATE DECARBOXYLASE-RELATED"/>
    <property type="match status" value="1"/>
</dbReference>
<comment type="cofactor">
    <cofactor evidence="1 6 7">
        <name>pyridoxal 5'-phosphate</name>
        <dbReference type="ChEBI" id="CHEBI:597326"/>
    </cofactor>
</comment>
<dbReference type="SUPFAM" id="SSF53383">
    <property type="entry name" value="PLP-dependent transferases"/>
    <property type="match status" value="1"/>
</dbReference>
<dbReference type="Gene3D" id="3.40.640.10">
    <property type="entry name" value="Type I PLP-dependent aspartate aminotransferase-like (Major domain)"/>
    <property type="match status" value="1"/>
</dbReference>
<dbReference type="EMBL" id="SHAH01000113">
    <property type="protein sequence ID" value="RZO73954.1"/>
    <property type="molecule type" value="Genomic_DNA"/>
</dbReference>
<dbReference type="AlphaFoldDB" id="A0A520RUU8"/>
<dbReference type="Pfam" id="PF00282">
    <property type="entry name" value="Pyridoxal_deC"/>
    <property type="match status" value="1"/>
</dbReference>
<feature type="modified residue" description="N6-(pyridoxal phosphate)lysine" evidence="6">
    <location>
        <position position="250"/>
    </location>
</feature>
<organism evidence="8 9">
    <name type="scientific">OM182 bacterium</name>
    <dbReference type="NCBI Taxonomy" id="2510334"/>
    <lineage>
        <taxon>Bacteria</taxon>
        <taxon>Pseudomonadati</taxon>
        <taxon>Pseudomonadota</taxon>
        <taxon>Gammaproteobacteria</taxon>
        <taxon>OMG group</taxon>
        <taxon>OM182 clade</taxon>
    </lineage>
</organism>
<keyword evidence="4 6" id="KW-0663">Pyridoxal phosphate</keyword>
<dbReference type="GO" id="GO:0030170">
    <property type="term" value="F:pyridoxal phosphate binding"/>
    <property type="evidence" value="ECO:0007669"/>
    <property type="project" value="InterPro"/>
</dbReference>
<dbReference type="GO" id="GO:0005737">
    <property type="term" value="C:cytoplasm"/>
    <property type="evidence" value="ECO:0007669"/>
    <property type="project" value="TreeGrafter"/>
</dbReference>
<gene>
    <name evidence="8" type="ORF">EVA69_06340</name>
</gene>
<evidence type="ECO:0000256" key="7">
    <source>
        <dbReference type="RuleBase" id="RU000382"/>
    </source>
</evidence>
<keyword evidence="3" id="KW-0210">Decarboxylase</keyword>
<protein>
    <submittedName>
        <fullName evidence="8">Aspartate aminotransferase family protein</fullName>
    </submittedName>
</protein>
<dbReference type="GO" id="GO:0019752">
    <property type="term" value="P:carboxylic acid metabolic process"/>
    <property type="evidence" value="ECO:0007669"/>
    <property type="project" value="InterPro"/>
</dbReference>
<evidence type="ECO:0000313" key="8">
    <source>
        <dbReference type="EMBL" id="RZO73954.1"/>
    </source>
</evidence>
<keyword evidence="5 7" id="KW-0456">Lyase</keyword>